<keyword evidence="4" id="KW-0812">Transmembrane</keyword>
<dbReference type="CDD" id="cd04187">
    <property type="entry name" value="DPM1_like_bac"/>
    <property type="match status" value="1"/>
</dbReference>
<dbReference type="Gene3D" id="3.90.550.10">
    <property type="entry name" value="Spore Coat Polysaccharide Biosynthesis Protein SpsA, Chain A"/>
    <property type="match status" value="1"/>
</dbReference>
<keyword evidence="5" id="KW-0448">Lipopolysaccharide biosynthesis</keyword>
<evidence type="ECO:0000259" key="9">
    <source>
        <dbReference type="Pfam" id="PF00535"/>
    </source>
</evidence>
<evidence type="ECO:0000256" key="8">
    <source>
        <dbReference type="SAM" id="MobiDB-lite"/>
    </source>
</evidence>
<dbReference type="PANTHER" id="PTHR48090:SF3">
    <property type="entry name" value="UNDECAPRENYL-PHOSPHATE 4-DEOXY-4-FORMAMIDO-L-ARABINOSE TRANSFERASE"/>
    <property type="match status" value="1"/>
</dbReference>
<keyword evidence="2" id="KW-0328">Glycosyltransferase</keyword>
<organism evidence="10">
    <name type="scientific">hydrothermal vent metagenome</name>
    <dbReference type="NCBI Taxonomy" id="652676"/>
    <lineage>
        <taxon>unclassified sequences</taxon>
        <taxon>metagenomes</taxon>
        <taxon>ecological metagenomes</taxon>
    </lineage>
</organism>
<evidence type="ECO:0000256" key="5">
    <source>
        <dbReference type="ARBA" id="ARBA00022985"/>
    </source>
</evidence>
<evidence type="ECO:0000256" key="3">
    <source>
        <dbReference type="ARBA" id="ARBA00022679"/>
    </source>
</evidence>
<dbReference type="AlphaFoldDB" id="A0A3B1E3W6"/>
<keyword evidence="7" id="KW-0472">Membrane</keyword>
<evidence type="ECO:0000256" key="4">
    <source>
        <dbReference type="ARBA" id="ARBA00022692"/>
    </source>
</evidence>
<dbReference type="SUPFAM" id="SSF53448">
    <property type="entry name" value="Nucleotide-diphospho-sugar transferases"/>
    <property type="match status" value="1"/>
</dbReference>
<keyword evidence="3" id="KW-0808">Transferase</keyword>
<keyword evidence="6" id="KW-1133">Transmembrane helix</keyword>
<name>A0A3B1E3W6_9ZZZZ</name>
<accession>A0A3B1E3W6</accession>
<feature type="compositionally biased region" description="Polar residues" evidence="8">
    <location>
        <begin position="45"/>
        <end position="56"/>
    </location>
</feature>
<protein>
    <recommendedName>
        <fullName evidence="9">Glycosyltransferase 2-like domain-containing protein</fullName>
    </recommendedName>
</protein>
<dbReference type="InterPro" id="IPR029044">
    <property type="entry name" value="Nucleotide-diphossugar_trans"/>
</dbReference>
<feature type="region of interest" description="Disordered" evidence="8">
    <location>
        <begin position="29"/>
        <end position="56"/>
    </location>
</feature>
<dbReference type="GO" id="GO:0005886">
    <property type="term" value="C:plasma membrane"/>
    <property type="evidence" value="ECO:0007669"/>
    <property type="project" value="TreeGrafter"/>
</dbReference>
<feature type="non-terminal residue" evidence="10">
    <location>
        <position position="299"/>
    </location>
</feature>
<sequence>MQAGNSLLSLNLNNYRQAKLGNETPERYPSALMHAQPPPGGFSGKNPSSPDSPFDSQIELSVVAPAHNEEENVAALVEQVGAAIEPLDISFEFILIDDGSTDNTRQATEALMPERPWLRCVTMTDTPSNAGHGQSAAFHAGFRATRGRLIAVLDADLQNDPADFPAMLDLLAREGADMVQGDRSRARQDSPIRKLGSWVGRKFRLWLLGDRIRDTGCSLRIMKREVALALPLEFKGMHRFIPVTTASLGYKVVEMPVSHRARVAGETKYGMGIVKRALPGLVDCFAVRWMRNRRRPVTG</sequence>
<evidence type="ECO:0000256" key="2">
    <source>
        <dbReference type="ARBA" id="ARBA00022676"/>
    </source>
</evidence>
<reference evidence="10" key="1">
    <citation type="submission" date="2018-06" db="EMBL/GenBank/DDBJ databases">
        <authorList>
            <person name="Zhirakovskaya E."/>
        </authorList>
    </citation>
    <scope>NUCLEOTIDE SEQUENCE</scope>
</reference>
<feature type="domain" description="Glycosyltransferase 2-like" evidence="9">
    <location>
        <begin position="61"/>
        <end position="226"/>
    </location>
</feature>
<dbReference type="GO" id="GO:0099621">
    <property type="term" value="F:undecaprenyl-phosphate 4-deoxy-4-formamido-L-arabinose transferase activity"/>
    <property type="evidence" value="ECO:0007669"/>
    <property type="project" value="TreeGrafter"/>
</dbReference>
<dbReference type="EMBL" id="UOGK01000397">
    <property type="protein sequence ID" value="VAX40475.1"/>
    <property type="molecule type" value="Genomic_DNA"/>
</dbReference>
<dbReference type="InterPro" id="IPR001173">
    <property type="entry name" value="Glyco_trans_2-like"/>
</dbReference>
<evidence type="ECO:0000256" key="6">
    <source>
        <dbReference type="ARBA" id="ARBA00022989"/>
    </source>
</evidence>
<evidence type="ECO:0000256" key="1">
    <source>
        <dbReference type="ARBA" id="ARBA00022475"/>
    </source>
</evidence>
<gene>
    <name evidence="10" type="ORF">MNBD_PLANCTO03-2264</name>
</gene>
<evidence type="ECO:0000256" key="7">
    <source>
        <dbReference type="ARBA" id="ARBA00023136"/>
    </source>
</evidence>
<proteinExistence type="predicted"/>
<dbReference type="InterPro" id="IPR050256">
    <property type="entry name" value="Glycosyltransferase_2"/>
</dbReference>
<keyword evidence="1" id="KW-1003">Cell membrane</keyword>
<dbReference type="Pfam" id="PF00535">
    <property type="entry name" value="Glycos_transf_2"/>
    <property type="match status" value="1"/>
</dbReference>
<dbReference type="PANTHER" id="PTHR48090">
    <property type="entry name" value="UNDECAPRENYL-PHOSPHATE 4-DEOXY-4-FORMAMIDO-L-ARABINOSE TRANSFERASE-RELATED"/>
    <property type="match status" value="1"/>
</dbReference>
<dbReference type="GO" id="GO:0009103">
    <property type="term" value="P:lipopolysaccharide biosynthetic process"/>
    <property type="evidence" value="ECO:0007669"/>
    <property type="project" value="UniProtKB-KW"/>
</dbReference>
<evidence type="ECO:0000313" key="10">
    <source>
        <dbReference type="EMBL" id="VAX40475.1"/>
    </source>
</evidence>